<dbReference type="SUPFAM" id="SSF161098">
    <property type="entry name" value="MetI-like"/>
    <property type="match status" value="1"/>
</dbReference>
<keyword evidence="6 7" id="KW-0472">Membrane</keyword>
<dbReference type="EMBL" id="VBAJ01000227">
    <property type="protein sequence ID" value="TMJ06535.1"/>
    <property type="molecule type" value="Genomic_DNA"/>
</dbReference>
<keyword evidence="5 7" id="KW-1133">Transmembrane helix</keyword>
<keyword evidence="2 7" id="KW-0813">Transport</keyword>
<sequence length="275" mass="30161">MLPVVTTIGLSMTDISTLTFRQPKWVGLENYRALLGDPSVGRIMVNTARYVVFTLLFNVGMGLMLALLSTSIPARYGNQFRAVWLLPRILPAVVYVLIWQGLTREAPFGLVSDVTGISRNWITAAPWSTIILANGLVGASFGMLIFTSAIRAIPQELFYASAVDGATTLQTMRRVVLPLLRWPILFVTAYQTLSLLTSFEYILLLTGGGPGFYTTTVWALHAYNLALSNYFGNVQFGLGAAMAAVLVVIGIVVSLLYLRVFNFRALVSEPKVEVN</sequence>
<evidence type="ECO:0000256" key="1">
    <source>
        <dbReference type="ARBA" id="ARBA00004651"/>
    </source>
</evidence>
<evidence type="ECO:0000256" key="6">
    <source>
        <dbReference type="ARBA" id="ARBA00023136"/>
    </source>
</evidence>
<name>A0A537LEV6_9BACT</name>
<feature type="transmembrane region" description="Helical" evidence="7">
    <location>
        <begin position="50"/>
        <end position="70"/>
    </location>
</feature>
<feature type="domain" description="ABC transmembrane type-1" evidence="8">
    <location>
        <begin position="44"/>
        <end position="257"/>
    </location>
</feature>
<dbReference type="PANTHER" id="PTHR30193:SF37">
    <property type="entry name" value="INNER MEMBRANE ABC TRANSPORTER PERMEASE PROTEIN YCJO"/>
    <property type="match status" value="1"/>
</dbReference>
<comment type="similarity">
    <text evidence="7">Belongs to the binding-protein-dependent transport system permease family.</text>
</comment>
<dbReference type="PROSITE" id="PS50928">
    <property type="entry name" value="ABC_TM1"/>
    <property type="match status" value="1"/>
</dbReference>
<comment type="caution">
    <text evidence="9">The sequence shown here is derived from an EMBL/GenBank/DDBJ whole genome shotgun (WGS) entry which is preliminary data.</text>
</comment>
<organism evidence="9 10">
    <name type="scientific">Candidatus Segetimicrobium genomatis</name>
    <dbReference type="NCBI Taxonomy" id="2569760"/>
    <lineage>
        <taxon>Bacteria</taxon>
        <taxon>Bacillati</taxon>
        <taxon>Candidatus Sysuimicrobiota</taxon>
        <taxon>Candidatus Sysuimicrobiia</taxon>
        <taxon>Candidatus Sysuimicrobiales</taxon>
        <taxon>Candidatus Segetimicrobiaceae</taxon>
        <taxon>Candidatus Segetimicrobium</taxon>
    </lineage>
</organism>
<feature type="transmembrane region" description="Helical" evidence="7">
    <location>
        <begin position="82"/>
        <end position="102"/>
    </location>
</feature>
<evidence type="ECO:0000256" key="3">
    <source>
        <dbReference type="ARBA" id="ARBA00022475"/>
    </source>
</evidence>
<accession>A0A537LEV6</accession>
<dbReference type="InterPro" id="IPR000515">
    <property type="entry name" value="MetI-like"/>
</dbReference>
<proteinExistence type="inferred from homology"/>
<dbReference type="CDD" id="cd06261">
    <property type="entry name" value="TM_PBP2"/>
    <property type="match status" value="1"/>
</dbReference>
<dbReference type="PANTHER" id="PTHR30193">
    <property type="entry name" value="ABC TRANSPORTER PERMEASE PROTEIN"/>
    <property type="match status" value="1"/>
</dbReference>
<dbReference type="Gene3D" id="1.10.3720.10">
    <property type="entry name" value="MetI-like"/>
    <property type="match status" value="1"/>
</dbReference>
<evidence type="ECO:0000256" key="7">
    <source>
        <dbReference type="RuleBase" id="RU363032"/>
    </source>
</evidence>
<protein>
    <submittedName>
        <fullName evidence="9">Sugar ABC transporter permease</fullName>
    </submittedName>
</protein>
<evidence type="ECO:0000256" key="5">
    <source>
        <dbReference type="ARBA" id="ARBA00022989"/>
    </source>
</evidence>
<dbReference type="AlphaFoldDB" id="A0A537LEV6"/>
<dbReference type="GO" id="GO:0005886">
    <property type="term" value="C:plasma membrane"/>
    <property type="evidence" value="ECO:0007669"/>
    <property type="project" value="UniProtKB-SubCell"/>
</dbReference>
<evidence type="ECO:0000259" key="8">
    <source>
        <dbReference type="PROSITE" id="PS50928"/>
    </source>
</evidence>
<dbReference type="InterPro" id="IPR051393">
    <property type="entry name" value="ABC_transporter_permease"/>
</dbReference>
<evidence type="ECO:0000313" key="10">
    <source>
        <dbReference type="Proteomes" id="UP000318661"/>
    </source>
</evidence>
<feature type="transmembrane region" description="Helical" evidence="7">
    <location>
        <begin position="122"/>
        <end position="146"/>
    </location>
</feature>
<dbReference type="Proteomes" id="UP000318661">
    <property type="component" value="Unassembled WGS sequence"/>
</dbReference>
<evidence type="ECO:0000256" key="2">
    <source>
        <dbReference type="ARBA" id="ARBA00022448"/>
    </source>
</evidence>
<feature type="transmembrane region" description="Helical" evidence="7">
    <location>
        <begin position="236"/>
        <end position="258"/>
    </location>
</feature>
<reference evidence="9 10" key="1">
    <citation type="journal article" date="2019" name="Nat. Microbiol.">
        <title>Mediterranean grassland soil C-N compound turnover is dependent on rainfall and depth, and is mediated by genomically divergent microorganisms.</title>
        <authorList>
            <person name="Diamond S."/>
            <person name="Andeer P.F."/>
            <person name="Li Z."/>
            <person name="Crits-Christoph A."/>
            <person name="Burstein D."/>
            <person name="Anantharaman K."/>
            <person name="Lane K.R."/>
            <person name="Thomas B.C."/>
            <person name="Pan C."/>
            <person name="Northen T.R."/>
            <person name="Banfield J.F."/>
        </authorList>
    </citation>
    <scope>NUCLEOTIDE SEQUENCE [LARGE SCALE GENOMIC DNA]</scope>
    <source>
        <strain evidence="9">NP_2</strain>
    </source>
</reference>
<evidence type="ECO:0000256" key="4">
    <source>
        <dbReference type="ARBA" id="ARBA00022692"/>
    </source>
</evidence>
<dbReference type="Pfam" id="PF00528">
    <property type="entry name" value="BPD_transp_1"/>
    <property type="match status" value="1"/>
</dbReference>
<gene>
    <name evidence="9" type="ORF">E6G99_08850</name>
</gene>
<comment type="subcellular location">
    <subcellularLocation>
        <location evidence="1 7">Cell membrane</location>
        <topology evidence="1 7">Multi-pass membrane protein</topology>
    </subcellularLocation>
</comment>
<keyword evidence="3" id="KW-1003">Cell membrane</keyword>
<keyword evidence="4 7" id="KW-0812">Transmembrane</keyword>
<dbReference type="InterPro" id="IPR035906">
    <property type="entry name" value="MetI-like_sf"/>
</dbReference>
<dbReference type="GO" id="GO:0055085">
    <property type="term" value="P:transmembrane transport"/>
    <property type="evidence" value="ECO:0007669"/>
    <property type="project" value="InterPro"/>
</dbReference>
<evidence type="ECO:0000313" key="9">
    <source>
        <dbReference type="EMBL" id="TMJ06535.1"/>
    </source>
</evidence>